<dbReference type="InterPro" id="IPR057446">
    <property type="entry name" value="PH_bac"/>
</dbReference>
<accession>A0ABQ6KFA3</accession>
<dbReference type="RefSeq" id="WP_284255482.1">
    <property type="nucleotide sequence ID" value="NZ_BAAAQO010000004.1"/>
</dbReference>
<keyword evidence="1" id="KW-0812">Transmembrane</keyword>
<feature type="transmembrane region" description="Helical" evidence="1">
    <location>
        <begin position="12"/>
        <end position="30"/>
    </location>
</feature>
<comment type="caution">
    <text evidence="3">The sequence shown here is derived from an EMBL/GenBank/DDBJ whole genome shotgun (WGS) entry which is preliminary data.</text>
</comment>
<proteinExistence type="predicted"/>
<keyword evidence="1" id="KW-0472">Membrane</keyword>
<protein>
    <recommendedName>
        <fullName evidence="2">PH domain-containing protein</fullName>
    </recommendedName>
</protein>
<dbReference type="Proteomes" id="UP001157034">
    <property type="component" value="Unassembled WGS sequence"/>
</dbReference>
<sequence length="171" mass="18339">MPALTDGMFLDAAVVIVVLVLVFTGMALGWRARRRRQADVAKPAAPPAELGDVELRVDLFYVATTPADAPLERITVHGLGFRGRAEITVAAVGIRLDIAGERPAFIPAVDLRGVGRATWTIDRAVGGSGLVFVRWMLGEAEVDSYLRPDDPAALVAAIQDLIPTDRKKEVA</sequence>
<keyword evidence="1" id="KW-1133">Transmembrane helix</keyword>
<gene>
    <name evidence="3" type="ORF">GCM10025881_38310</name>
</gene>
<dbReference type="EMBL" id="BSVB01000001">
    <property type="protein sequence ID" value="GMA97007.1"/>
    <property type="molecule type" value="Genomic_DNA"/>
</dbReference>
<evidence type="ECO:0000256" key="1">
    <source>
        <dbReference type="SAM" id="Phobius"/>
    </source>
</evidence>
<evidence type="ECO:0000313" key="4">
    <source>
        <dbReference type="Proteomes" id="UP001157034"/>
    </source>
</evidence>
<evidence type="ECO:0000313" key="3">
    <source>
        <dbReference type="EMBL" id="GMA97007.1"/>
    </source>
</evidence>
<keyword evidence="4" id="KW-1185">Reference proteome</keyword>
<evidence type="ECO:0000259" key="2">
    <source>
        <dbReference type="Pfam" id="PF25362"/>
    </source>
</evidence>
<dbReference type="Pfam" id="PF25362">
    <property type="entry name" value="bPH_11"/>
    <property type="match status" value="1"/>
</dbReference>
<name>A0ABQ6KFA3_9MICO</name>
<feature type="domain" description="PH" evidence="2">
    <location>
        <begin position="44"/>
        <end position="158"/>
    </location>
</feature>
<reference evidence="4" key="1">
    <citation type="journal article" date="2019" name="Int. J. Syst. Evol. Microbiol.">
        <title>The Global Catalogue of Microorganisms (GCM) 10K type strain sequencing project: providing services to taxonomists for standard genome sequencing and annotation.</title>
        <authorList>
            <consortium name="The Broad Institute Genomics Platform"/>
            <consortium name="The Broad Institute Genome Sequencing Center for Infectious Disease"/>
            <person name="Wu L."/>
            <person name="Ma J."/>
        </authorList>
    </citation>
    <scope>NUCLEOTIDE SEQUENCE [LARGE SCALE GENOMIC DNA]</scope>
    <source>
        <strain evidence="4">NBRC 108894</strain>
    </source>
</reference>
<organism evidence="3 4">
    <name type="scientific">Pseudolysinimonas kribbensis</name>
    <dbReference type="NCBI Taxonomy" id="433641"/>
    <lineage>
        <taxon>Bacteria</taxon>
        <taxon>Bacillati</taxon>
        <taxon>Actinomycetota</taxon>
        <taxon>Actinomycetes</taxon>
        <taxon>Micrococcales</taxon>
        <taxon>Microbacteriaceae</taxon>
        <taxon>Pseudolysinimonas</taxon>
    </lineage>
</organism>